<dbReference type="HOGENOM" id="CLU_1707822_0_0_1"/>
<dbReference type="Proteomes" id="UP000009168">
    <property type="component" value="Unassembled WGS sequence"/>
</dbReference>
<dbReference type="EMBL" id="GG662523">
    <property type="protein sequence ID" value="EAS02753.1"/>
    <property type="molecule type" value="Genomic_DNA"/>
</dbReference>
<dbReference type="GeneID" id="7836872"/>
<keyword evidence="2" id="KW-1185">Reference proteome</keyword>
<dbReference type="AlphaFoldDB" id="I7MLN4"/>
<proteinExistence type="predicted"/>
<accession>I7MLN4</accession>
<evidence type="ECO:0000313" key="2">
    <source>
        <dbReference type="Proteomes" id="UP000009168"/>
    </source>
</evidence>
<dbReference type="InParanoid" id="I7MLN4"/>
<reference evidence="2" key="1">
    <citation type="journal article" date="2006" name="PLoS Biol.">
        <title>Macronuclear genome sequence of the ciliate Tetrahymena thermophila, a model eukaryote.</title>
        <authorList>
            <person name="Eisen J.A."/>
            <person name="Coyne R.S."/>
            <person name="Wu M."/>
            <person name="Wu D."/>
            <person name="Thiagarajan M."/>
            <person name="Wortman J.R."/>
            <person name="Badger J.H."/>
            <person name="Ren Q."/>
            <person name="Amedeo P."/>
            <person name="Jones K.M."/>
            <person name="Tallon L.J."/>
            <person name="Delcher A.L."/>
            <person name="Salzberg S.L."/>
            <person name="Silva J.C."/>
            <person name="Haas B.J."/>
            <person name="Majoros W.H."/>
            <person name="Farzad M."/>
            <person name="Carlton J.M."/>
            <person name="Smith R.K. Jr."/>
            <person name="Garg J."/>
            <person name="Pearlman R.E."/>
            <person name="Karrer K.M."/>
            <person name="Sun L."/>
            <person name="Manning G."/>
            <person name="Elde N.C."/>
            <person name="Turkewitz A.P."/>
            <person name="Asai D.J."/>
            <person name="Wilkes D.E."/>
            <person name="Wang Y."/>
            <person name="Cai H."/>
            <person name="Collins K."/>
            <person name="Stewart B.A."/>
            <person name="Lee S.R."/>
            <person name="Wilamowska K."/>
            <person name="Weinberg Z."/>
            <person name="Ruzzo W.L."/>
            <person name="Wloga D."/>
            <person name="Gaertig J."/>
            <person name="Frankel J."/>
            <person name="Tsao C.-C."/>
            <person name="Gorovsky M.A."/>
            <person name="Keeling P.J."/>
            <person name="Waller R.F."/>
            <person name="Patron N.J."/>
            <person name="Cherry J.M."/>
            <person name="Stover N.A."/>
            <person name="Krieger C.J."/>
            <person name="del Toro C."/>
            <person name="Ryder H.F."/>
            <person name="Williamson S.C."/>
            <person name="Barbeau R.A."/>
            <person name="Hamilton E.P."/>
            <person name="Orias E."/>
        </authorList>
    </citation>
    <scope>NUCLEOTIDE SEQUENCE [LARGE SCALE GENOMIC DNA]</scope>
    <source>
        <strain evidence="2">SB210</strain>
    </source>
</reference>
<dbReference type="RefSeq" id="XP_001022998.1">
    <property type="nucleotide sequence ID" value="XM_001022998.1"/>
</dbReference>
<evidence type="ECO:0000313" key="1">
    <source>
        <dbReference type="EMBL" id="EAS02753.1"/>
    </source>
</evidence>
<gene>
    <name evidence="1" type="ORF">TTHERM_00348430</name>
</gene>
<organism evidence="1 2">
    <name type="scientific">Tetrahymena thermophila (strain SB210)</name>
    <dbReference type="NCBI Taxonomy" id="312017"/>
    <lineage>
        <taxon>Eukaryota</taxon>
        <taxon>Sar</taxon>
        <taxon>Alveolata</taxon>
        <taxon>Ciliophora</taxon>
        <taxon>Intramacronucleata</taxon>
        <taxon>Oligohymenophorea</taxon>
        <taxon>Hymenostomatida</taxon>
        <taxon>Tetrahymenina</taxon>
        <taxon>Tetrahymenidae</taxon>
        <taxon>Tetrahymena</taxon>
    </lineage>
</organism>
<name>I7MLN4_TETTS</name>
<protein>
    <submittedName>
        <fullName evidence="1">Uncharacterized protein</fullName>
    </submittedName>
</protein>
<dbReference type="KEGG" id="tet:TTHERM_00348430"/>
<sequence>MLPGISFLKKVFGNTHIGPSSILNFHIIQRIAIIPEPNLAIRLIQEGSGHKELKQRKYQRFGGLKFETKFFQQDPLLWASKSLIPLHKANINRAERRLSQVMLQDGPLFPQKKIQIGNQLGNLNDSQTLKKTKRLKKQNQITQIKRKKNFQGLR</sequence>